<proteinExistence type="predicted"/>
<reference evidence="7" key="1">
    <citation type="submission" date="2016-04" db="EMBL/GenBank/DDBJ databases">
        <authorList>
            <person name="Evans L.H."/>
            <person name="Alamgir A."/>
            <person name="Owens N."/>
            <person name="Weber N.D."/>
            <person name="Virtaneva K."/>
            <person name="Barbian K."/>
            <person name="Babar A."/>
            <person name="Rosenke K."/>
        </authorList>
    </citation>
    <scope>NUCLEOTIDE SEQUENCE [LARGE SCALE GENOMIC DNA]</scope>
    <source>
        <strain evidence="7">CBS 101.48</strain>
    </source>
</reference>
<dbReference type="PANTHER" id="PTHR23235">
    <property type="entry name" value="KRUEPPEL-LIKE TRANSCRIPTION FACTOR"/>
    <property type="match status" value="1"/>
</dbReference>
<evidence type="ECO:0000259" key="6">
    <source>
        <dbReference type="PROSITE" id="PS50157"/>
    </source>
</evidence>
<dbReference type="Pfam" id="PF00096">
    <property type="entry name" value="zf-C2H2"/>
    <property type="match status" value="4"/>
</dbReference>
<organism evidence="7">
    <name type="scientific">Absidia glauca</name>
    <name type="common">Pin mould</name>
    <dbReference type="NCBI Taxonomy" id="4829"/>
    <lineage>
        <taxon>Eukaryota</taxon>
        <taxon>Fungi</taxon>
        <taxon>Fungi incertae sedis</taxon>
        <taxon>Mucoromycota</taxon>
        <taxon>Mucoromycotina</taxon>
        <taxon>Mucoromycetes</taxon>
        <taxon>Mucorales</taxon>
        <taxon>Cunninghamellaceae</taxon>
        <taxon>Absidia</taxon>
    </lineage>
</organism>
<dbReference type="OrthoDB" id="654211at2759"/>
<dbReference type="STRING" id="4829.A0A168PD32"/>
<feature type="domain" description="C2H2-type" evidence="6">
    <location>
        <begin position="87"/>
        <end position="116"/>
    </location>
</feature>
<evidence type="ECO:0000256" key="1">
    <source>
        <dbReference type="ARBA" id="ARBA00022723"/>
    </source>
</evidence>
<dbReference type="Proteomes" id="UP000078561">
    <property type="component" value="Unassembled WGS sequence"/>
</dbReference>
<feature type="domain" description="C2H2-type" evidence="6">
    <location>
        <begin position="57"/>
        <end position="86"/>
    </location>
</feature>
<gene>
    <name evidence="7" type="primary">ABSGL_07935.1 scaffold 9181</name>
</gene>
<dbReference type="OMA" id="FACERIS"/>
<protein>
    <recommendedName>
        <fullName evidence="6">C2H2-type domain-containing protein</fullName>
    </recommendedName>
</protein>
<dbReference type="SUPFAM" id="SSF57667">
    <property type="entry name" value="beta-beta-alpha zinc fingers"/>
    <property type="match status" value="2"/>
</dbReference>
<dbReference type="AlphaFoldDB" id="A0A168PD32"/>
<accession>A0A168PD32</accession>
<feature type="compositionally biased region" description="Low complexity" evidence="5">
    <location>
        <begin position="169"/>
        <end position="205"/>
    </location>
</feature>
<dbReference type="Gene3D" id="3.30.160.60">
    <property type="entry name" value="Classic Zinc Finger"/>
    <property type="match status" value="4"/>
</dbReference>
<dbReference type="GO" id="GO:0008270">
    <property type="term" value="F:zinc ion binding"/>
    <property type="evidence" value="ECO:0007669"/>
    <property type="project" value="UniProtKB-KW"/>
</dbReference>
<dbReference type="FunFam" id="3.30.160.60:FF:002343">
    <property type="entry name" value="Zinc finger protein 33A"/>
    <property type="match status" value="1"/>
</dbReference>
<sequence>MNIAELLLPMSESSRPASSSTNLVKKYPCTWPDCNKSFGRPSDATRHYRIHTNDRRFVCDIPFCCKRFIQRSALTVHLRTHSGERPHQCQFAGCSKSFSDSSSLARHRRIHTGNRPYKCSICNKSYTKKYLLVYHTQRHRDEQQPMVDDGGFGATTATSYYAYPYQYSKPSPVSPSSTLYSSTDPAASPSSSPSSMISSLSSFSFPPSPFSV</sequence>
<dbReference type="InterPro" id="IPR036236">
    <property type="entry name" value="Znf_C2H2_sf"/>
</dbReference>
<evidence type="ECO:0000313" key="8">
    <source>
        <dbReference type="Proteomes" id="UP000078561"/>
    </source>
</evidence>
<evidence type="ECO:0000256" key="3">
    <source>
        <dbReference type="ARBA" id="ARBA00022833"/>
    </source>
</evidence>
<dbReference type="PROSITE" id="PS50157">
    <property type="entry name" value="ZINC_FINGER_C2H2_2"/>
    <property type="match status" value="4"/>
</dbReference>
<dbReference type="InParanoid" id="A0A168PD32"/>
<feature type="domain" description="C2H2-type" evidence="6">
    <location>
        <begin position="117"/>
        <end position="144"/>
    </location>
</feature>
<keyword evidence="8" id="KW-1185">Reference proteome</keyword>
<name>A0A168PD32_ABSGL</name>
<keyword evidence="3" id="KW-0862">Zinc</keyword>
<feature type="domain" description="C2H2-type" evidence="6">
    <location>
        <begin position="27"/>
        <end position="56"/>
    </location>
</feature>
<dbReference type="GO" id="GO:0000981">
    <property type="term" value="F:DNA-binding transcription factor activity, RNA polymerase II-specific"/>
    <property type="evidence" value="ECO:0007669"/>
    <property type="project" value="TreeGrafter"/>
</dbReference>
<keyword evidence="2 4" id="KW-0863">Zinc-finger</keyword>
<dbReference type="FunFam" id="3.30.160.60:FF:000446">
    <property type="entry name" value="Zinc finger protein"/>
    <property type="match status" value="1"/>
</dbReference>
<evidence type="ECO:0000313" key="7">
    <source>
        <dbReference type="EMBL" id="SAM02172.1"/>
    </source>
</evidence>
<evidence type="ECO:0000256" key="5">
    <source>
        <dbReference type="SAM" id="MobiDB-lite"/>
    </source>
</evidence>
<dbReference type="SMART" id="SM00355">
    <property type="entry name" value="ZnF_C2H2"/>
    <property type="match status" value="4"/>
</dbReference>
<dbReference type="InterPro" id="IPR013087">
    <property type="entry name" value="Znf_C2H2_type"/>
</dbReference>
<feature type="region of interest" description="Disordered" evidence="5">
    <location>
        <begin position="169"/>
        <end position="212"/>
    </location>
</feature>
<evidence type="ECO:0000256" key="4">
    <source>
        <dbReference type="PROSITE-ProRule" id="PRU00042"/>
    </source>
</evidence>
<evidence type="ECO:0000256" key="2">
    <source>
        <dbReference type="ARBA" id="ARBA00022771"/>
    </source>
</evidence>
<keyword evidence="1" id="KW-0479">Metal-binding</keyword>
<dbReference type="EMBL" id="LT553674">
    <property type="protein sequence ID" value="SAM02172.1"/>
    <property type="molecule type" value="Genomic_DNA"/>
</dbReference>
<dbReference type="PANTHER" id="PTHR23235:SF120">
    <property type="entry name" value="KRUPPEL-LIKE FACTOR 15"/>
    <property type="match status" value="1"/>
</dbReference>
<dbReference type="GO" id="GO:0000978">
    <property type="term" value="F:RNA polymerase II cis-regulatory region sequence-specific DNA binding"/>
    <property type="evidence" value="ECO:0007669"/>
    <property type="project" value="TreeGrafter"/>
</dbReference>
<dbReference type="PROSITE" id="PS00028">
    <property type="entry name" value="ZINC_FINGER_C2H2_1"/>
    <property type="match status" value="4"/>
</dbReference>